<name>A0A7U3ZHL6_RUNSL</name>
<dbReference type="InterPro" id="IPR007345">
    <property type="entry name" value="Polysacch_pyruvyl_Trfase"/>
</dbReference>
<dbReference type="RefSeq" id="WP_013926622.1">
    <property type="nucleotide sequence ID" value="NC_015703.1"/>
</dbReference>
<dbReference type="Proteomes" id="UP000000493">
    <property type="component" value="Chromosome"/>
</dbReference>
<proteinExistence type="predicted"/>
<organism evidence="2 3">
    <name type="scientific">Runella slithyformis (strain ATCC 29530 / DSM 19594 / LMG 11500 / NCIMB 11436 / LSU 4)</name>
    <dbReference type="NCBI Taxonomy" id="761193"/>
    <lineage>
        <taxon>Bacteria</taxon>
        <taxon>Pseudomonadati</taxon>
        <taxon>Bacteroidota</taxon>
        <taxon>Cytophagia</taxon>
        <taxon>Cytophagales</taxon>
        <taxon>Spirosomataceae</taxon>
        <taxon>Runella</taxon>
    </lineage>
</organism>
<protein>
    <recommendedName>
        <fullName evidence="1">Polysaccharide pyruvyl transferase domain-containing protein</fullName>
    </recommendedName>
</protein>
<gene>
    <name evidence="2" type="ordered locus">Runsl_0865</name>
</gene>
<evidence type="ECO:0000313" key="3">
    <source>
        <dbReference type="Proteomes" id="UP000000493"/>
    </source>
</evidence>
<dbReference type="AlphaFoldDB" id="A0A7U3ZHL6"/>
<evidence type="ECO:0000259" key="1">
    <source>
        <dbReference type="Pfam" id="PF04230"/>
    </source>
</evidence>
<dbReference type="EMBL" id="CP002859">
    <property type="protein sequence ID" value="AEI47302.1"/>
    <property type="molecule type" value="Genomic_DNA"/>
</dbReference>
<sequence>MNTDNRREFLKKTTLSFLPFVLPAGAEGESKGAHHSFKNPTILLRSSWNDNNIGDIGHTPGTLRLLERYVPEAQIILWHAQPRPVTEALIAKNFPKVKIVQGAFFNQDESVTGDLKAAFEQADLYIHNSGMPMNYGLFNYEWDSTLSNLAPFYYCIENNIPFGLYGQSFDKFAPPSMSLYRDVLNRAAFIYCRDSDSVKFLKDNQFKTPILEFGPDGCFGIDVRDEEKGLAFLKQSGLEDGKFLVVVVRTNTPHLYASGKGDLMNPAPTPEQQQQDSLRLGKVKDLITQWVQTTGLKVLIAPEALKETKYAKTMLYDQLDADIKAKVVCRETFWSADEAMSVYARAHCMFGMEPHSLIMGLALGVPVVHARPLKHGRKGWMFRDIGVPEWLFEIDQDPSTAITGAVMAIHQNYPTAKAKAKKAMDFVKNRQKETMSVVKKLVLT</sequence>
<keyword evidence="3" id="KW-1185">Reference proteome</keyword>
<reference evidence="3" key="1">
    <citation type="submission" date="2011-06" db="EMBL/GenBank/DDBJ databases">
        <title>The complete genome of chromosome of Runella slithyformis DSM 19594.</title>
        <authorList>
            <consortium name="US DOE Joint Genome Institute (JGI-PGF)"/>
            <person name="Lucas S."/>
            <person name="Han J."/>
            <person name="Lapidus A."/>
            <person name="Bruce D."/>
            <person name="Goodwin L."/>
            <person name="Pitluck S."/>
            <person name="Peters L."/>
            <person name="Kyrpides N."/>
            <person name="Mavromatis K."/>
            <person name="Ivanova N."/>
            <person name="Ovchinnikova G."/>
            <person name="Zhang X."/>
            <person name="Misra M."/>
            <person name="Detter J.C."/>
            <person name="Tapia R."/>
            <person name="Han C."/>
            <person name="Land M."/>
            <person name="Hauser L."/>
            <person name="Markowitz V."/>
            <person name="Cheng J.-F."/>
            <person name="Hugenholtz P."/>
            <person name="Woyke T."/>
            <person name="Wu D."/>
            <person name="Tindall B."/>
            <person name="Faehrich R."/>
            <person name="Brambilla E."/>
            <person name="Klenk H.-P."/>
            <person name="Eisen J.A."/>
        </authorList>
    </citation>
    <scope>NUCLEOTIDE SEQUENCE [LARGE SCALE GENOMIC DNA]</scope>
    <source>
        <strain evidence="3">ATCC 29530 / DSM 19594 / LMG 11500 / NCIMB 11436 / LSU 4</strain>
    </source>
</reference>
<dbReference type="PANTHER" id="PTHR36836:SF1">
    <property type="entry name" value="COLANIC ACID BIOSYNTHESIS PROTEIN WCAK"/>
    <property type="match status" value="1"/>
</dbReference>
<reference evidence="2 3" key="2">
    <citation type="journal article" date="2012" name="Stand. Genomic Sci.">
        <title>Complete genome sequence of the aquatic bacterium Runella slithyformis type strain (LSU 4(T)).</title>
        <authorList>
            <person name="Copeland A."/>
            <person name="Zhang X."/>
            <person name="Misra M."/>
            <person name="Lapidus A."/>
            <person name="Nolan M."/>
            <person name="Lucas S."/>
            <person name="Deshpande S."/>
            <person name="Cheng J.F."/>
            <person name="Tapia R."/>
            <person name="Goodwin L.A."/>
            <person name="Pitluck S."/>
            <person name="Liolios K."/>
            <person name="Pagani I."/>
            <person name="Ivanova N."/>
            <person name="Mikhailova N."/>
            <person name="Pati A."/>
            <person name="Chen A."/>
            <person name="Palaniappan K."/>
            <person name="Land M."/>
            <person name="Hauser L."/>
            <person name="Pan C."/>
            <person name="Jeffries C.D."/>
            <person name="Detter J.C."/>
            <person name="Brambilla E.M."/>
            <person name="Rohde M."/>
            <person name="Djao O.D."/>
            <person name="Goker M."/>
            <person name="Sikorski J."/>
            <person name="Tindall B.J."/>
            <person name="Woyke T."/>
            <person name="Bristow J."/>
            <person name="Eisen J.A."/>
            <person name="Markowitz V."/>
            <person name="Hugenholtz P."/>
            <person name="Kyrpides N.C."/>
            <person name="Klenk H.P."/>
            <person name="Mavromatis K."/>
        </authorList>
    </citation>
    <scope>NUCLEOTIDE SEQUENCE [LARGE SCALE GENOMIC DNA]</scope>
    <source>
        <strain evidence="3">ATCC 29530 / DSM 19594 / LMG 11500 / NCIMB 11436 / LSU 4</strain>
    </source>
</reference>
<evidence type="ECO:0000313" key="2">
    <source>
        <dbReference type="EMBL" id="AEI47302.1"/>
    </source>
</evidence>
<dbReference type="KEGG" id="rsi:Runsl_0865"/>
<accession>A0A7U3ZHL6</accession>
<dbReference type="PANTHER" id="PTHR36836">
    <property type="entry name" value="COLANIC ACID BIOSYNTHESIS PROTEIN WCAK"/>
    <property type="match status" value="1"/>
</dbReference>
<feature type="domain" description="Polysaccharide pyruvyl transferase" evidence="1">
    <location>
        <begin position="52"/>
        <end position="369"/>
    </location>
</feature>
<dbReference type="Pfam" id="PF04230">
    <property type="entry name" value="PS_pyruv_trans"/>
    <property type="match status" value="1"/>
</dbReference>